<reference evidence="2" key="1">
    <citation type="journal article" date="2014" name="Int. J. Syst. Evol. Microbiol.">
        <title>Complete genome sequence of Corynebacterium casei LMG S-19264T (=DSM 44701T), isolated from a smear-ripened cheese.</title>
        <authorList>
            <consortium name="US DOE Joint Genome Institute (JGI-PGF)"/>
            <person name="Walter F."/>
            <person name="Albersmeier A."/>
            <person name="Kalinowski J."/>
            <person name="Ruckert C."/>
        </authorList>
    </citation>
    <scope>NUCLEOTIDE SEQUENCE</scope>
    <source>
        <strain evidence="2">CGMCC 1.12919</strain>
    </source>
</reference>
<reference evidence="2" key="2">
    <citation type="submission" date="2020-09" db="EMBL/GenBank/DDBJ databases">
        <authorList>
            <person name="Sun Q."/>
            <person name="Zhou Y."/>
        </authorList>
    </citation>
    <scope>NUCLEOTIDE SEQUENCE</scope>
    <source>
        <strain evidence="2">CGMCC 1.12919</strain>
    </source>
</reference>
<keyword evidence="3" id="KW-1185">Reference proteome</keyword>
<name>A0A916UTF6_9HYPH</name>
<evidence type="ECO:0000256" key="1">
    <source>
        <dbReference type="SAM" id="MobiDB-lite"/>
    </source>
</evidence>
<dbReference type="Proteomes" id="UP000637002">
    <property type="component" value="Unassembled WGS sequence"/>
</dbReference>
<protein>
    <submittedName>
        <fullName evidence="2">Uncharacterized protein</fullName>
    </submittedName>
</protein>
<sequence length="118" mass="13035">MRLYPSRSTMEMRTVRPRVSVPLNASTTRRAFPSLPLTSSSRGERFERAQLFGRDILQRQYLSITIADHGPNRQCEPPAGPPTLAQGLGNSHAADGNHALPSGLQNEARFIGLQEHES</sequence>
<evidence type="ECO:0000313" key="3">
    <source>
        <dbReference type="Proteomes" id="UP000637002"/>
    </source>
</evidence>
<organism evidence="2 3">
    <name type="scientific">Chelatococcus reniformis</name>
    <dbReference type="NCBI Taxonomy" id="1494448"/>
    <lineage>
        <taxon>Bacteria</taxon>
        <taxon>Pseudomonadati</taxon>
        <taxon>Pseudomonadota</taxon>
        <taxon>Alphaproteobacteria</taxon>
        <taxon>Hyphomicrobiales</taxon>
        <taxon>Chelatococcaceae</taxon>
        <taxon>Chelatococcus</taxon>
    </lineage>
</organism>
<evidence type="ECO:0000313" key="2">
    <source>
        <dbReference type="EMBL" id="GGC87023.1"/>
    </source>
</evidence>
<gene>
    <name evidence="2" type="ORF">GCM10010994_51200</name>
</gene>
<comment type="caution">
    <text evidence="2">The sequence shown here is derived from an EMBL/GenBank/DDBJ whole genome shotgun (WGS) entry which is preliminary data.</text>
</comment>
<feature type="region of interest" description="Disordered" evidence="1">
    <location>
        <begin position="68"/>
        <end position="102"/>
    </location>
</feature>
<accession>A0A916UTF6</accession>
<proteinExistence type="predicted"/>
<dbReference type="AlphaFoldDB" id="A0A916UTF6"/>
<dbReference type="EMBL" id="BMGG01000010">
    <property type="protein sequence ID" value="GGC87023.1"/>
    <property type="molecule type" value="Genomic_DNA"/>
</dbReference>